<dbReference type="EMBL" id="WCRS01000002">
    <property type="protein sequence ID" value="KAB4478076.1"/>
    <property type="molecule type" value="Genomic_DNA"/>
</dbReference>
<dbReference type="InterPro" id="IPR004291">
    <property type="entry name" value="Transposase_IS66_central"/>
</dbReference>
<proteinExistence type="predicted"/>
<evidence type="ECO:0000313" key="3">
    <source>
        <dbReference type="EMBL" id="KAB4478076.1"/>
    </source>
</evidence>
<gene>
    <name evidence="3" type="ORF">GAN59_03980</name>
    <name evidence="2" type="ORF">GAN93_19405</name>
</gene>
<name>A0A3E5HE15_BACT4</name>
<dbReference type="AlphaFoldDB" id="A0A3E5HE15"/>
<accession>A0A3E5HE15</accession>
<protein>
    <submittedName>
        <fullName evidence="3">Transposase</fullName>
    </submittedName>
</protein>
<evidence type="ECO:0000313" key="4">
    <source>
        <dbReference type="Proteomes" id="UP000460317"/>
    </source>
</evidence>
<evidence type="ECO:0000313" key="5">
    <source>
        <dbReference type="Proteomes" id="UP000488521"/>
    </source>
</evidence>
<evidence type="ECO:0000313" key="2">
    <source>
        <dbReference type="EMBL" id="KAB4449217.1"/>
    </source>
</evidence>
<comment type="caution">
    <text evidence="3">The sequence shown here is derived from an EMBL/GenBank/DDBJ whole genome shotgun (WGS) entry which is preliminary data.</text>
</comment>
<reference evidence="4 5" key="1">
    <citation type="journal article" date="2019" name="Nat. Med.">
        <title>A library of human gut bacterial isolates paired with longitudinal multiomics data enables mechanistic microbiome research.</title>
        <authorList>
            <person name="Poyet M."/>
            <person name="Groussin M."/>
            <person name="Gibbons S.M."/>
            <person name="Avila-Pacheco J."/>
            <person name="Jiang X."/>
            <person name="Kearney S.M."/>
            <person name="Perrotta A.R."/>
            <person name="Berdy B."/>
            <person name="Zhao S."/>
            <person name="Lieberman T.D."/>
            <person name="Swanson P.K."/>
            <person name="Smith M."/>
            <person name="Roesemann S."/>
            <person name="Alexander J.E."/>
            <person name="Rich S.A."/>
            <person name="Livny J."/>
            <person name="Vlamakis H."/>
            <person name="Clish C."/>
            <person name="Bullock K."/>
            <person name="Deik A."/>
            <person name="Scott J."/>
            <person name="Pierce K.A."/>
            <person name="Xavier R.J."/>
            <person name="Alm E.J."/>
        </authorList>
    </citation>
    <scope>NUCLEOTIDE SEQUENCE [LARGE SCALE GENOMIC DNA]</scope>
    <source>
        <strain evidence="3 5">BIOML-A156</strain>
        <strain evidence="2 4">BIOML-A165</strain>
    </source>
</reference>
<dbReference type="Proteomes" id="UP000488521">
    <property type="component" value="Unassembled WGS sequence"/>
</dbReference>
<dbReference type="Proteomes" id="UP000460317">
    <property type="component" value="Unassembled WGS sequence"/>
</dbReference>
<dbReference type="EMBL" id="WCSB01000022">
    <property type="protein sequence ID" value="KAB4449217.1"/>
    <property type="molecule type" value="Genomic_DNA"/>
</dbReference>
<sequence>MGKYHPESTNWMQGETSGLVGVEEENGMRKYLKRYFWGIKVNVWKLVWFIYEYGTHALKAIRQFLDNFIGFFIKDGCIVYKVYNNEELPPNHHCSACLTHIRRKFVESLEEKRSVFIWFIAEIGELFAIEHNCKKAGYDVVRVRAEGLKRSKLVMD</sequence>
<evidence type="ECO:0000259" key="1">
    <source>
        <dbReference type="Pfam" id="PF03050"/>
    </source>
</evidence>
<feature type="domain" description="Transposase IS66 central" evidence="1">
    <location>
        <begin position="26"/>
        <end position="144"/>
    </location>
</feature>
<dbReference type="RefSeq" id="WP_130041872.1">
    <property type="nucleotide sequence ID" value="NZ_CAXTFL010000010.1"/>
</dbReference>
<organism evidence="3 5">
    <name type="scientific">Bacteroides thetaiotaomicron</name>
    <dbReference type="NCBI Taxonomy" id="818"/>
    <lineage>
        <taxon>Bacteria</taxon>
        <taxon>Pseudomonadati</taxon>
        <taxon>Bacteroidota</taxon>
        <taxon>Bacteroidia</taxon>
        <taxon>Bacteroidales</taxon>
        <taxon>Bacteroidaceae</taxon>
        <taxon>Bacteroides</taxon>
    </lineage>
</organism>
<dbReference type="Pfam" id="PF03050">
    <property type="entry name" value="DDE_Tnp_IS66"/>
    <property type="match status" value="1"/>
</dbReference>